<evidence type="ECO:0000256" key="1">
    <source>
        <dbReference type="SAM" id="MobiDB-lite"/>
    </source>
</evidence>
<dbReference type="NCBIfam" id="TIGR02464">
    <property type="entry name" value="ribofla_fusion"/>
    <property type="match status" value="1"/>
</dbReference>
<reference evidence="3" key="1">
    <citation type="submission" date="2023-03" db="EMBL/GenBank/DDBJ databases">
        <title>Massive genome expansion in bonnet fungi (Mycena s.s.) driven by repeated elements and novel gene families across ecological guilds.</title>
        <authorList>
            <consortium name="Lawrence Berkeley National Laboratory"/>
            <person name="Harder C.B."/>
            <person name="Miyauchi S."/>
            <person name="Viragh M."/>
            <person name="Kuo A."/>
            <person name="Thoen E."/>
            <person name="Andreopoulos B."/>
            <person name="Lu D."/>
            <person name="Skrede I."/>
            <person name="Drula E."/>
            <person name="Henrissat B."/>
            <person name="Morin E."/>
            <person name="Kohler A."/>
            <person name="Barry K."/>
            <person name="LaButti K."/>
            <person name="Morin E."/>
            <person name="Salamov A."/>
            <person name="Lipzen A."/>
            <person name="Mereny Z."/>
            <person name="Hegedus B."/>
            <person name="Baldrian P."/>
            <person name="Stursova M."/>
            <person name="Weitz H."/>
            <person name="Taylor A."/>
            <person name="Grigoriev I.V."/>
            <person name="Nagy L.G."/>
            <person name="Martin F."/>
            <person name="Kauserud H."/>
        </authorList>
    </citation>
    <scope>NUCLEOTIDE SEQUENCE</scope>
    <source>
        <strain evidence="3">CBHHK188m</strain>
    </source>
</reference>
<protein>
    <recommendedName>
        <fullName evidence="2">NADAR domain-containing protein</fullName>
    </recommendedName>
</protein>
<feature type="region of interest" description="Disordered" evidence="1">
    <location>
        <begin position="1"/>
        <end position="36"/>
    </location>
</feature>
<evidence type="ECO:0000313" key="3">
    <source>
        <dbReference type="EMBL" id="KAJ7757694.1"/>
    </source>
</evidence>
<dbReference type="EMBL" id="JARJLG010000057">
    <property type="protein sequence ID" value="KAJ7757694.1"/>
    <property type="molecule type" value="Genomic_DNA"/>
</dbReference>
<accession>A0AAD7NF71</accession>
<name>A0AAD7NF71_9AGAR</name>
<proteinExistence type="predicted"/>
<comment type="caution">
    <text evidence="3">The sequence shown here is derived from an EMBL/GenBank/DDBJ whole genome shotgun (WGS) entry which is preliminary data.</text>
</comment>
<dbReference type="InterPro" id="IPR012816">
    <property type="entry name" value="NADAR"/>
</dbReference>
<dbReference type="Pfam" id="PF08719">
    <property type="entry name" value="NADAR"/>
    <property type="match status" value="1"/>
</dbReference>
<evidence type="ECO:0000259" key="2">
    <source>
        <dbReference type="Pfam" id="PF08719"/>
    </source>
</evidence>
<feature type="domain" description="NADAR" evidence="2">
    <location>
        <begin position="152"/>
        <end position="293"/>
    </location>
</feature>
<dbReference type="Proteomes" id="UP001215280">
    <property type="component" value="Unassembled WGS sequence"/>
</dbReference>
<organism evidence="3 4">
    <name type="scientific">Mycena maculata</name>
    <dbReference type="NCBI Taxonomy" id="230809"/>
    <lineage>
        <taxon>Eukaryota</taxon>
        <taxon>Fungi</taxon>
        <taxon>Dikarya</taxon>
        <taxon>Basidiomycota</taxon>
        <taxon>Agaricomycotina</taxon>
        <taxon>Agaricomycetes</taxon>
        <taxon>Agaricomycetidae</taxon>
        <taxon>Agaricales</taxon>
        <taxon>Marasmiineae</taxon>
        <taxon>Mycenaceae</taxon>
        <taxon>Mycena</taxon>
    </lineage>
</organism>
<sequence>MQSPTPIIVTRTSSSTTMVSPWDSPDPSPTSPTATSPMHYRIEQRRSLYITTDILPDQWDVTQLNRLLDLGEKDPAGDESNRDIRIRLKSVADRPVVFCPEIEPKSADIVEVPRRASTYRQRDSRADMAALRAPIPPRRISPRTPTRARILFYHKNDPHYGFTNFSSHPVFYDNKRYPTSEHLFQSFKFQPHRPNLAEHIRTCSERPSVAFSEARRFQPEVRSDWKDVNIQMMDLALWHKFTQHESLKKELLATEDAELVEDSDKDSFWGVGADRRGRNELGKALQRLRTKLRDL</sequence>
<dbReference type="CDD" id="cd15457">
    <property type="entry name" value="NADAR"/>
    <property type="match status" value="1"/>
</dbReference>
<gene>
    <name evidence="3" type="ORF">DFH07DRAFT_742103</name>
</gene>
<evidence type="ECO:0000313" key="4">
    <source>
        <dbReference type="Proteomes" id="UP001215280"/>
    </source>
</evidence>
<dbReference type="AlphaFoldDB" id="A0AAD7NF71"/>
<dbReference type="SUPFAM" id="SSF143990">
    <property type="entry name" value="YbiA-like"/>
    <property type="match status" value="1"/>
</dbReference>
<feature type="compositionally biased region" description="Low complexity" evidence="1">
    <location>
        <begin position="1"/>
        <end position="23"/>
    </location>
</feature>
<dbReference type="InterPro" id="IPR037238">
    <property type="entry name" value="YbiA-like_sf"/>
</dbReference>
<keyword evidence="4" id="KW-1185">Reference proteome</keyword>
<dbReference type="Gene3D" id="1.10.357.40">
    <property type="entry name" value="YbiA-like"/>
    <property type="match status" value="1"/>
</dbReference>